<dbReference type="SUPFAM" id="SSF56219">
    <property type="entry name" value="DNase I-like"/>
    <property type="match status" value="1"/>
</dbReference>
<dbReference type="PANTHER" id="PTHR33710:SF62">
    <property type="entry name" value="DUF4283 DOMAIN PROTEIN"/>
    <property type="match status" value="1"/>
</dbReference>
<reference evidence="1" key="1">
    <citation type="submission" date="2020-06" db="EMBL/GenBank/DDBJ databases">
        <authorList>
            <person name="Li T."/>
            <person name="Hu X."/>
            <person name="Zhang T."/>
            <person name="Song X."/>
            <person name="Zhang H."/>
            <person name="Dai N."/>
            <person name="Sheng W."/>
            <person name="Hou X."/>
            <person name="Wei L."/>
        </authorList>
    </citation>
    <scope>NUCLEOTIDE SEQUENCE</scope>
    <source>
        <strain evidence="1">KEN1</strain>
        <tissue evidence="1">Leaf</tissue>
    </source>
</reference>
<evidence type="ECO:0000313" key="1">
    <source>
        <dbReference type="EMBL" id="KAL0415809.1"/>
    </source>
</evidence>
<gene>
    <name evidence="1" type="ORF">Slati_3412800</name>
</gene>
<dbReference type="AlphaFoldDB" id="A0AAW2UEU8"/>
<sequence length="174" mass="20627">MRDIRKTLISCGLQDLGSEGNRYTWCNNRTIPNIVREMLDRACATNSWLDRFRESWVENFEALHSDHSPIFLNSRQKNQATQRKMCKPRRFESLWVKYTNCERIIERSWNEALSDRVGEQTCDNIEKCRIGLLSWSKAKFGNLRKEIADSESRLKKIRKGVLTNRQKTEEEQIK</sequence>
<comment type="caution">
    <text evidence="1">The sequence shown here is derived from an EMBL/GenBank/DDBJ whole genome shotgun (WGS) entry which is preliminary data.</text>
</comment>
<organism evidence="1">
    <name type="scientific">Sesamum latifolium</name>
    <dbReference type="NCBI Taxonomy" id="2727402"/>
    <lineage>
        <taxon>Eukaryota</taxon>
        <taxon>Viridiplantae</taxon>
        <taxon>Streptophyta</taxon>
        <taxon>Embryophyta</taxon>
        <taxon>Tracheophyta</taxon>
        <taxon>Spermatophyta</taxon>
        <taxon>Magnoliopsida</taxon>
        <taxon>eudicotyledons</taxon>
        <taxon>Gunneridae</taxon>
        <taxon>Pentapetalae</taxon>
        <taxon>asterids</taxon>
        <taxon>lamiids</taxon>
        <taxon>Lamiales</taxon>
        <taxon>Pedaliaceae</taxon>
        <taxon>Sesamum</taxon>
    </lineage>
</organism>
<evidence type="ECO:0008006" key="2">
    <source>
        <dbReference type="Google" id="ProtNLM"/>
    </source>
</evidence>
<dbReference type="InterPro" id="IPR036691">
    <property type="entry name" value="Endo/exonu/phosph_ase_sf"/>
</dbReference>
<accession>A0AAW2UEU8</accession>
<dbReference type="EMBL" id="JACGWN010000012">
    <property type="protein sequence ID" value="KAL0415809.1"/>
    <property type="molecule type" value="Genomic_DNA"/>
</dbReference>
<reference evidence="1" key="2">
    <citation type="journal article" date="2024" name="Plant">
        <title>Genomic evolution and insights into agronomic trait innovations of Sesamum species.</title>
        <authorList>
            <person name="Miao H."/>
            <person name="Wang L."/>
            <person name="Qu L."/>
            <person name="Liu H."/>
            <person name="Sun Y."/>
            <person name="Le M."/>
            <person name="Wang Q."/>
            <person name="Wei S."/>
            <person name="Zheng Y."/>
            <person name="Lin W."/>
            <person name="Duan Y."/>
            <person name="Cao H."/>
            <person name="Xiong S."/>
            <person name="Wang X."/>
            <person name="Wei L."/>
            <person name="Li C."/>
            <person name="Ma Q."/>
            <person name="Ju M."/>
            <person name="Zhao R."/>
            <person name="Li G."/>
            <person name="Mu C."/>
            <person name="Tian Q."/>
            <person name="Mei H."/>
            <person name="Zhang T."/>
            <person name="Gao T."/>
            <person name="Zhang H."/>
        </authorList>
    </citation>
    <scope>NUCLEOTIDE SEQUENCE</scope>
    <source>
        <strain evidence="1">KEN1</strain>
    </source>
</reference>
<protein>
    <recommendedName>
        <fullName evidence="2">Reverse transcriptase</fullName>
    </recommendedName>
</protein>
<name>A0AAW2UEU8_9LAMI</name>
<dbReference type="Gene3D" id="3.60.10.10">
    <property type="entry name" value="Endonuclease/exonuclease/phosphatase"/>
    <property type="match status" value="1"/>
</dbReference>
<dbReference type="PANTHER" id="PTHR33710">
    <property type="entry name" value="BNAC02G09200D PROTEIN"/>
    <property type="match status" value="1"/>
</dbReference>
<proteinExistence type="predicted"/>